<feature type="signal peptide" evidence="8">
    <location>
        <begin position="1"/>
        <end position="32"/>
    </location>
</feature>
<proteinExistence type="inferred from homology"/>
<dbReference type="KEGG" id="xla:121398254"/>
<keyword evidence="7" id="KW-1015">Disulfide bond</keyword>
<evidence type="ECO:0000256" key="7">
    <source>
        <dbReference type="ARBA" id="ARBA00023157"/>
    </source>
</evidence>
<dbReference type="RefSeq" id="XP_041433130.1">
    <property type="nucleotide sequence ID" value="XM_041577196.1"/>
</dbReference>
<dbReference type="InterPro" id="IPR009079">
    <property type="entry name" value="4_helix_cytokine-like_core"/>
</dbReference>
<dbReference type="GeneID" id="121398254"/>
<dbReference type="GO" id="GO:0005125">
    <property type="term" value="F:cytokine activity"/>
    <property type="evidence" value="ECO:0007669"/>
    <property type="project" value="UniProtKB-KW"/>
</dbReference>
<comment type="similarity">
    <text evidence="2">Belongs to the alpha/beta interferon family.</text>
</comment>
<dbReference type="PANTHER" id="PTHR11691:SF73">
    <property type="entry name" value="INTERFERON BETA"/>
    <property type="match status" value="1"/>
</dbReference>
<evidence type="ECO:0000256" key="3">
    <source>
        <dbReference type="ARBA" id="ARBA00022514"/>
    </source>
</evidence>
<dbReference type="GO" id="GO:0005126">
    <property type="term" value="F:cytokine receptor binding"/>
    <property type="evidence" value="ECO:0007669"/>
    <property type="project" value="InterPro"/>
</dbReference>
<evidence type="ECO:0000256" key="4">
    <source>
        <dbReference type="ARBA" id="ARBA00022525"/>
    </source>
</evidence>
<sequence>MTINMTSWVVQLLKTPLVCVFLLIMLSPRGLALECNAVYRTQRQMNKEALKLLANMTQTLHPDCQQEQQHFVFPDFLHNITKVPEGIFRAIVIHTYRIIASDMGRTVVDAQTRTALSKLQVLLLRMEMLWSECLQVSRSSAASRLRVPELHQAVLRYFYSLKQFLKAKEFSACGWDAVRAEVGQIMVFVTRYTDFLAIREMQNI</sequence>
<evidence type="ECO:0000256" key="6">
    <source>
        <dbReference type="ARBA" id="ARBA00023118"/>
    </source>
</evidence>
<dbReference type="OrthoDB" id="8922121at2759"/>
<evidence type="ECO:0000256" key="8">
    <source>
        <dbReference type="SAM" id="SignalP"/>
    </source>
</evidence>
<protein>
    <submittedName>
        <fullName evidence="10">Interferon alpha-C-like</fullName>
    </submittedName>
</protein>
<keyword evidence="3" id="KW-0202">Cytokine</keyword>
<dbReference type="InterPro" id="IPR000471">
    <property type="entry name" value="Interferon_alpha/beta/delta"/>
</dbReference>
<organism evidence="9 10">
    <name type="scientific">Xenopus laevis</name>
    <name type="common">African clawed frog</name>
    <dbReference type="NCBI Taxonomy" id="8355"/>
    <lineage>
        <taxon>Eukaryota</taxon>
        <taxon>Metazoa</taxon>
        <taxon>Chordata</taxon>
        <taxon>Craniata</taxon>
        <taxon>Vertebrata</taxon>
        <taxon>Euteleostomi</taxon>
        <taxon>Amphibia</taxon>
        <taxon>Batrachia</taxon>
        <taxon>Anura</taxon>
        <taxon>Pipoidea</taxon>
        <taxon>Pipidae</taxon>
        <taxon>Xenopodinae</taxon>
        <taxon>Xenopus</taxon>
        <taxon>Xenopus</taxon>
    </lineage>
</organism>
<dbReference type="Gene3D" id="1.20.1250.10">
    <property type="match status" value="1"/>
</dbReference>
<keyword evidence="4" id="KW-0964">Secreted</keyword>
<dbReference type="Proteomes" id="UP000186698">
    <property type="component" value="Chromosome 9_10L"/>
</dbReference>
<evidence type="ECO:0000313" key="10">
    <source>
        <dbReference type="RefSeq" id="XP_041433130.1"/>
    </source>
</evidence>
<feature type="chain" id="PRO_5035153020" evidence="8">
    <location>
        <begin position="33"/>
        <end position="204"/>
    </location>
</feature>
<evidence type="ECO:0000256" key="2">
    <source>
        <dbReference type="ARBA" id="ARBA00011033"/>
    </source>
</evidence>
<gene>
    <name evidence="10" type="primary">LOC121398254</name>
</gene>
<dbReference type="Pfam" id="PF00143">
    <property type="entry name" value="Interferon"/>
    <property type="match status" value="1"/>
</dbReference>
<dbReference type="GO" id="GO:0051607">
    <property type="term" value="P:defense response to virus"/>
    <property type="evidence" value="ECO:0007669"/>
    <property type="project" value="UniProtKB-KW"/>
</dbReference>
<keyword evidence="6" id="KW-0051">Antiviral defense</keyword>
<reference evidence="10" key="1">
    <citation type="submission" date="2025-08" db="UniProtKB">
        <authorList>
            <consortium name="RefSeq"/>
        </authorList>
    </citation>
    <scope>IDENTIFICATION</scope>
    <source>
        <strain evidence="10">J_2021</strain>
        <tissue evidence="10">Erythrocytes</tissue>
    </source>
</reference>
<dbReference type="SUPFAM" id="SSF47266">
    <property type="entry name" value="4-helical cytokines"/>
    <property type="match status" value="1"/>
</dbReference>
<comment type="subcellular location">
    <subcellularLocation>
        <location evidence="1">Secreted</location>
    </subcellularLocation>
</comment>
<keyword evidence="9" id="KW-1185">Reference proteome</keyword>
<dbReference type="GO" id="GO:0006955">
    <property type="term" value="P:immune response"/>
    <property type="evidence" value="ECO:0007669"/>
    <property type="project" value="UniProtKB-ARBA"/>
</dbReference>
<name>A0A8J1LWL3_XENLA</name>
<evidence type="ECO:0000313" key="9">
    <source>
        <dbReference type="Proteomes" id="UP000186698"/>
    </source>
</evidence>
<dbReference type="PANTHER" id="PTHR11691">
    <property type="entry name" value="TYPE I INTERFERON"/>
    <property type="match status" value="1"/>
</dbReference>
<evidence type="ECO:0000256" key="5">
    <source>
        <dbReference type="ARBA" id="ARBA00022729"/>
    </source>
</evidence>
<dbReference type="AlphaFoldDB" id="A0A8J1LWL3"/>
<dbReference type="GO" id="GO:0005615">
    <property type="term" value="C:extracellular space"/>
    <property type="evidence" value="ECO:0007669"/>
    <property type="project" value="UniProtKB-KW"/>
</dbReference>
<accession>A0A8J1LWL3</accession>
<evidence type="ECO:0000256" key="1">
    <source>
        <dbReference type="ARBA" id="ARBA00004613"/>
    </source>
</evidence>
<keyword evidence="5 8" id="KW-0732">Signal</keyword>